<dbReference type="Proteomes" id="UP000663879">
    <property type="component" value="Unassembled WGS sequence"/>
</dbReference>
<protein>
    <submittedName>
        <fullName evidence="1">Uncharacterized protein</fullName>
    </submittedName>
</protein>
<gene>
    <name evidence="1" type="ORF">OXX778_LOCUS21756</name>
</gene>
<evidence type="ECO:0000313" key="1">
    <source>
        <dbReference type="EMBL" id="CAF1114196.1"/>
    </source>
</evidence>
<sequence length="47" mass="5759">VILWSLKKINNRNSQDKCEQTDMDYDTKQNEDKFCRNICRFFCCCIF</sequence>
<comment type="caution">
    <text evidence="1">The sequence shown here is derived from an EMBL/GenBank/DDBJ whole genome shotgun (WGS) entry which is preliminary data.</text>
</comment>
<organism evidence="1 2">
    <name type="scientific">Brachionus calyciflorus</name>
    <dbReference type="NCBI Taxonomy" id="104777"/>
    <lineage>
        <taxon>Eukaryota</taxon>
        <taxon>Metazoa</taxon>
        <taxon>Spiralia</taxon>
        <taxon>Gnathifera</taxon>
        <taxon>Rotifera</taxon>
        <taxon>Eurotatoria</taxon>
        <taxon>Monogononta</taxon>
        <taxon>Pseudotrocha</taxon>
        <taxon>Ploima</taxon>
        <taxon>Brachionidae</taxon>
        <taxon>Brachionus</taxon>
    </lineage>
</organism>
<dbReference type="AlphaFoldDB" id="A0A814Q3F2"/>
<reference evidence="1" key="1">
    <citation type="submission" date="2021-02" db="EMBL/GenBank/DDBJ databases">
        <authorList>
            <person name="Nowell W R."/>
        </authorList>
    </citation>
    <scope>NUCLEOTIDE SEQUENCE</scope>
    <source>
        <strain evidence="1">Ploen Becks lab</strain>
    </source>
</reference>
<proteinExistence type="predicted"/>
<keyword evidence="2" id="KW-1185">Reference proteome</keyword>
<feature type="non-terminal residue" evidence="1">
    <location>
        <position position="1"/>
    </location>
</feature>
<name>A0A814Q3F2_9BILA</name>
<accession>A0A814Q3F2</accession>
<evidence type="ECO:0000313" key="2">
    <source>
        <dbReference type="Proteomes" id="UP000663879"/>
    </source>
</evidence>
<dbReference type="EMBL" id="CAJNOC010008349">
    <property type="protein sequence ID" value="CAF1114196.1"/>
    <property type="molecule type" value="Genomic_DNA"/>
</dbReference>